<keyword evidence="1" id="KW-0472">Membrane</keyword>
<dbReference type="EMBL" id="PFAJ01000017">
    <property type="protein sequence ID" value="PIR97430.1"/>
    <property type="molecule type" value="Genomic_DNA"/>
</dbReference>
<feature type="transmembrane region" description="Helical" evidence="1">
    <location>
        <begin position="53"/>
        <end position="77"/>
    </location>
</feature>
<organism evidence="2 3">
    <name type="scientific">Candidatus Doudnabacteria bacterium CG10_big_fil_rev_8_21_14_0_10_41_10</name>
    <dbReference type="NCBI Taxonomy" id="1974551"/>
    <lineage>
        <taxon>Bacteria</taxon>
        <taxon>Candidatus Doudnaibacteriota</taxon>
    </lineage>
</organism>
<keyword evidence="1" id="KW-1133">Transmembrane helix</keyword>
<dbReference type="Pfam" id="PF04020">
    <property type="entry name" value="Phage_holin_4_2"/>
    <property type="match status" value="1"/>
</dbReference>
<evidence type="ECO:0000313" key="2">
    <source>
        <dbReference type="EMBL" id="PIR97430.1"/>
    </source>
</evidence>
<gene>
    <name evidence="2" type="ORF">COT91_01335</name>
</gene>
<dbReference type="Proteomes" id="UP000230557">
    <property type="component" value="Unassembled WGS sequence"/>
</dbReference>
<evidence type="ECO:0000256" key="1">
    <source>
        <dbReference type="SAM" id="Phobius"/>
    </source>
</evidence>
<dbReference type="PANTHER" id="PTHR37309:SF1">
    <property type="entry name" value="SLR0284 PROTEIN"/>
    <property type="match status" value="1"/>
</dbReference>
<feature type="transmembrane region" description="Helical" evidence="1">
    <location>
        <begin position="89"/>
        <end position="106"/>
    </location>
</feature>
<sequence>MRAFTNILLGALVVFVLAYILPGVSVEGFLTAVIVAMVLGLLNYVVKPLLVLLTLPITIFSLGLFLLVINAVIILLAGKIVPGFYVDGFWAAVLFSLILSIANSWINTQIPKSPLI</sequence>
<evidence type="ECO:0000313" key="3">
    <source>
        <dbReference type="Proteomes" id="UP000230557"/>
    </source>
</evidence>
<proteinExistence type="predicted"/>
<accession>A0A2H0VGK3</accession>
<dbReference type="InterPro" id="IPR007165">
    <property type="entry name" value="Phage_holin_4_2"/>
</dbReference>
<reference evidence="3" key="1">
    <citation type="submission" date="2017-09" db="EMBL/GenBank/DDBJ databases">
        <title>Depth-based differentiation of microbial function through sediment-hosted aquifers and enrichment of novel symbionts in the deep terrestrial subsurface.</title>
        <authorList>
            <person name="Probst A.J."/>
            <person name="Ladd B."/>
            <person name="Jarett J.K."/>
            <person name="Geller-Mcgrath D.E."/>
            <person name="Sieber C.M.K."/>
            <person name="Emerson J.B."/>
            <person name="Anantharaman K."/>
            <person name="Thomas B.C."/>
            <person name="Malmstrom R."/>
            <person name="Stieglmeier M."/>
            <person name="Klingl A."/>
            <person name="Woyke T."/>
            <person name="Ryan C.M."/>
            <person name="Banfield J.F."/>
        </authorList>
    </citation>
    <scope>NUCLEOTIDE SEQUENCE [LARGE SCALE GENOMIC DNA]</scope>
</reference>
<dbReference type="PANTHER" id="PTHR37309">
    <property type="entry name" value="SLR0284 PROTEIN"/>
    <property type="match status" value="1"/>
</dbReference>
<dbReference type="AlphaFoldDB" id="A0A2H0VGK3"/>
<protein>
    <recommendedName>
        <fullName evidence="4">Phage holin family protein</fullName>
    </recommendedName>
</protein>
<name>A0A2H0VGK3_9BACT</name>
<comment type="caution">
    <text evidence="2">The sequence shown here is derived from an EMBL/GenBank/DDBJ whole genome shotgun (WGS) entry which is preliminary data.</text>
</comment>
<evidence type="ECO:0008006" key="4">
    <source>
        <dbReference type="Google" id="ProtNLM"/>
    </source>
</evidence>
<feature type="transmembrane region" description="Helical" evidence="1">
    <location>
        <begin position="28"/>
        <end position="46"/>
    </location>
</feature>
<keyword evidence="1" id="KW-0812">Transmembrane</keyword>